<gene>
    <name evidence="2" type="ORF">FHS18_000604</name>
</gene>
<dbReference type="Proteomes" id="UP000570361">
    <property type="component" value="Unassembled WGS sequence"/>
</dbReference>
<keyword evidence="3" id="KW-1185">Reference proteome</keyword>
<dbReference type="EMBL" id="JACHXK010000001">
    <property type="protein sequence ID" value="MBB3108576.1"/>
    <property type="molecule type" value="Genomic_DNA"/>
</dbReference>
<reference evidence="2 3" key="1">
    <citation type="submission" date="2020-08" db="EMBL/GenBank/DDBJ databases">
        <title>Genomic Encyclopedia of Type Strains, Phase III (KMG-III): the genomes of soil and plant-associated and newly described type strains.</title>
        <authorList>
            <person name="Whitman W."/>
        </authorList>
    </citation>
    <scope>NUCLEOTIDE SEQUENCE [LARGE SCALE GENOMIC DNA]</scope>
    <source>
        <strain evidence="2 3">CECT 5862</strain>
    </source>
</reference>
<name>A0A7W5AUT9_9BACL</name>
<feature type="region of interest" description="Disordered" evidence="1">
    <location>
        <begin position="31"/>
        <end position="50"/>
    </location>
</feature>
<organism evidence="2 3">
    <name type="scientific">Paenibacillus phyllosphaerae</name>
    <dbReference type="NCBI Taxonomy" id="274593"/>
    <lineage>
        <taxon>Bacteria</taxon>
        <taxon>Bacillati</taxon>
        <taxon>Bacillota</taxon>
        <taxon>Bacilli</taxon>
        <taxon>Bacillales</taxon>
        <taxon>Paenibacillaceae</taxon>
        <taxon>Paenibacillus</taxon>
    </lineage>
</organism>
<protein>
    <submittedName>
        <fullName evidence="2">Uncharacterized protein</fullName>
    </submittedName>
</protein>
<comment type="caution">
    <text evidence="2">The sequence shown here is derived from an EMBL/GenBank/DDBJ whole genome shotgun (WGS) entry which is preliminary data.</text>
</comment>
<dbReference type="AlphaFoldDB" id="A0A7W5AUT9"/>
<evidence type="ECO:0000313" key="3">
    <source>
        <dbReference type="Proteomes" id="UP000570361"/>
    </source>
</evidence>
<accession>A0A7W5AUT9</accession>
<evidence type="ECO:0000313" key="2">
    <source>
        <dbReference type="EMBL" id="MBB3108576.1"/>
    </source>
</evidence>
<proteinExistence type="predicted"/>
<sequence length="50" mass="5442">MNMSTAMTTENNRGNITLDVLDVVTQLGLNRSNWPSDLPPLGEITPDTPT</sequence>
<evidence type="ECO:0000256" key="1">
    <source>
        <dbReference type="SAM" id="MobiDB-lite"/>
    </source>
</evidence>